<dbReference type="PANTHER" id="PTHR33376:SF7">
    <property type="entry name" value="C4-DICARBOXYLATE-BINDING PROTEIN DCTB"/>
    <property type="match status" value="1"/>
</dbReference>
<reference evidence="4" key="1">
    <citation type="journal article" date="2014" name="Front. Microbiol.">
        <title>High frequency of phylogenetically diverse reductive dehalogenase-homologous genes in deep subseafloor sedimentary metagenomes.</title>
        <authorList>
            <person name="Kawai M."/>
            <person name="Futagami T."/>
            <person name="Toyoda A."/>
            <person name="Takaki Y."/>
            <person name="Nishi S."/>
            <person name="Hori S."/>
            <person name="Arai W."/>
            <person name="Tsubouchi T."/>
            <person name="Morono Y."/>
            <person name="Uchiyama I."/>
            <person name="Ito T."/>
            <person name="Fujiyama A."/>
            <person name="Inagaki F."/>
            <person name="Takami H."/>
        </authorList>
    </citation>
    <scope>NUCLEOTIDE SEQUENCE</scope>
    <source>
        <strain evidence="4">Expedition CK06-06</strain>
    </source>
</reference>
<dbReference type="AlphaFoldDB" id="X0UP64"/>
<dbReference type="GO" id="GO:0055085">
    <property type="term" value="P:transmembrane transport"/>
    <property type="evidence" value="ECO:0007669"/>
    <property type="project" value="InterPro"/>
</dbReference>
<feature type="non-terminal residue" evidence="4">
    <location>
        <position position="1"/>
    </location>
</feature>
<name>X0UP64_9ZZZZ</name>
<dbReference type="InterPro" id="IPR018389">
    <property type="entry name" value="DctP_fam"/>
</dbReference>
<comment type="caution">
    <text evidence="4">The sequence shown here is derived from an EMBL/GenBank/DDBJ whole genome shotgun (WGS) entry which is preliminary data.</text>
</comment>
<dbReference type="PANTHER" id="PTHR33376">
    <property type="match status" value="1"/>
</dbReference>
<gene>
    <name evidence="4" type="ORF">S01H1_45703</name>
</gene>
<sequence length="199" mass="22832">AYWFARNPVKTPNDLRKQRIFTWAGDPHTPRLWKTAGFQAVSLSAVDVLPGLQTGLIDALQTVPLIMASNQWFAVARYMTRLPWAAMTGGIIINEKTWNRIPGELRPKLMAAVEKRTLRIKNQIRYTDDEAVAVMQEHGLEVVDITDDERAQWQQFVDQYGPILRGTLVDTAMYDRIQELRRVMDRPDFNLPEEGSGHQ</sequence>
<evidence type="ECO:0000256" key="2">
    <source>
        <dbReference type="ARBA" id="ARBA00022448"/>
    </source>
</evidence>
<dbReference type="InterPro" id="IPR038404">
    <property type="entry name" value="TRAP_DctP_sf"/>
</dbReference>
<evidence type="ECO:0000313" key="4">
    <source>
        <dbReference type="EMBL" id="GAG02083.1"/>
    </source>
</evidence>
<evidence type="ECO:0000256" key="3">
    <source>
        <dbReference type="ARBA" id="ARBA00022729"/>
    </source>
</evidence>
<proteinExistence type="inferred from homology"/>
<organism evidence="4">
    <name type="scientific">marine sediment metagenome</name>
    <dbReference type="NCBI Taxonomy" id="412755"/>
    <lineage>
        <taxon>unclassified sequences</taxon>
        <taxon>metagenomes</taxon>
        <taxon>ecological metagenomes</taxon>
    </lineage>
</organism>
<keyword evidence="3" id="KW-0732">Signal</keyword>
<protein>
    <recommendedName>
        <fullName evidence="5">C4-dicarboxylate ABC transporter substrate-binding protein</fullName>
    </recommendedName>
</protein>
<dbReference type="Gene3D" id="3.40.190.170">
    <property type="entry name" value="Bacterial extracellular solute-binding protein, family 7"/>
    <property type="match status" value="1"/>
</dbReference>
<evidence type="ECO:0008006" key="5">
    <source>
        <dbReference type="Google" id="ProtNLM"/>
    </source>
</evidence>
<dbReference type="NCBIfam" id="NF037995">
    <property type="entry name" value="TRAP_S1"/>
    <property type="match status" value="1"/>
</dbReference>
<dbReference type="EMBL" id="BARS01029222">
    <property type="protein sequence ID" value="GAG02083.1"/>
    <property type="molecule type" value="Genomic_DNA"/>
</dbReference>
<keyword evidence="2" id="KW-0813">Transport</keyword>
<dbReference type="Pfam" id="PF03480">
    <property type="entry name" value="DctP"/>
    <property type="match status" value="1"/>
</dbReference>
<evidence type="ECO:0000256" key="1">
    <source>
        <dbReference type="ARBA" id="ARBA00009023"/>
    </source>
</evidence>
<accession>X0UP64</accession>
<comment type="similarity">
    <text evidence="1">Belongs to the bacterial solute-binding protein 7 family.</text>
</comment>